<dbReference type="EMBL" id="JAUEPU010000024">
    <property type="protein sequence ID" value="KAK0493658.1"/>
    <property type="molecule type" value="Genomic_DNA"/>
</dbReference>
<dbReference type="InterPro" id="IPR018957">
    <property type="entry name" value="Znf_C3HC4_RING-type"/>
</dbReference>
<keyword evidence="2 4" id="KW-0863">Zinc-finger</keyword>
<keyword evidence="1" id="KW-0479">Metal-binding</keyword>
<comment type="caution">
    <text evidence="6">The sequence shown here is derived from an EMBL/GenBank/DDBJ whole genome shotgun (WGS) entry which is preliminary data.</text>
</comment>
<evidence type="ECO:0000256" key="4">
    <source>
        <dbReference type="PROSITE-ProRule" id="PRU00175"/>
    </source>
</evidence>
<evidence type="ECO:0000256" key="1">
    <source>
        <dbReference type="ARBA" id="ARBA00022723"/>
    </source>
</evidence>
<reference evidence="6" key="1">
    <citation type="submission" date="2023-06" db="EMBL/GenBank/DDBJ databases">
        <authorList>
            <consortium name="Lawrence Berkeley National Laboratory"/>
            <person name="Ahrendt S."/>
            <person name="Sahu N."/>
            <person name="Indic B."/>
            <person name="Wong-Bajracharya J."/>
            <person name="Merenyi Z."/>
            <person name="Ke H.-M."/>
            <person name="Monk M."/>
            <person name="Kocsube S."/>
            <person name="Drula E."/>
            <person name="Lipzen A."/>
            <person name="Balint B."/>
            <person name="Henrissat B."/>
            <person name="Andreopoulos B."/>
            <person name="Martin F.M."/>
            <person name="Harder C.B."/>
            <person name="Rigling D."/>
            <person name="Ford K.L."/>
            <person name="Foster G.D."/>
            <person name="Pangilinan J."/>
            <person name="Papanicolaou A."/>
            <person name="Barry K."/>
            <person name="LaButti K."/>
            <person name="Viragh M."/>
            <person name="Koriabine M."/>
            <person name="Yan M."/>
            <person name="Riley R."/>
            <person name="Champramary S."/>
            <person name="Plett K.L."/>
            <person name="Tsai I.J."/>
            <person name="Slot J."/>
            <person name="Sipos G."/>
            <person name="Plett J."/>
            <person name="Nagy L.G."/>
            <person name="Grigoriev I.V."/>
        </authorList>
    </citation>
    <scope>NUCLEOTIDE SEQUENCE</scope>
    <source>
        <strain evidence="6">HWK02</strain>
    </source>
</reference>
<dbReference type="PROSITE" id="PS00518">
    <property type="entry name" value="ZF_RING_1"/>
    <property type="match status" value="1"/>
</dbReference>
<evidence type="ECO:0000256" key="2">
    <source>
        <dbReference type="ARBA" id="ARBA00022771"/>
    </source>
</evidence>
<dbReference type="InterPro" id="IPR017907">
    <property type="entry name" value="Znf_RING_CS"/>
</dbReference>
<dbReference type="Proteomes" id="UP001175228">
    <property type="component" value="Unassembled WGS sequence"/>
</dbReference>
<dbReference type="SUPFAM" id="SSF57850">
    <property type="entry name" value="RING/U-box"/>
    <property type="match status" value="1"/>
</dbReference>
<keyword evidence="7" id="KW-1185">Reference proteome</keyword>
<dbReference type="PANTHER" id="PTHR12109">
    <property type="entry name" value="RING FINGER PROTEIN 141-RELATED"/>
    <property type="match status" value="1"/>
</dbReference>
<dbReference type="Gene3D" id="3.30.40.10">
    <property type="entry name" value="Zinc/RING finger domain, C3HC4 (zinc finger)"/>
    <property type="match status" value="1"/>
</dbReference>
<keyword evidence="3" id="KW-0862">Zinc</keyword>
<dbReference type="GO" id="GO:0008270">
    <property type="term" value="F:zinc ion binding"/>
    <property type="evidence" value="ECO:0007669"/>
    <property type="project" value="UniProtKB-KW"/>
</dbReference>
<sequence>MPPAPNSNLSTNEVTDRLKTVPSMTKCPNKAAKFQVLAEQYEAEAIRIRSSTPHPSARLSQETAKLQLHMEECGIAKDRTMKHLGMGLENKRNLMLENTQLKSDLAQACALIQQGQSAFEVHLATKRHLMAEIEALRARLVQTHGEYQEDRSQLGLLKEKILPLTDCSICLGTIIMPTLLICGHSFCGSCIAKWFAKQFTCPTCRTTITK</sequence>
<dbReference type="InterPro" id="IPR013083">
    <property type="entry name" value="Znf_RING/FYVE/PHD"/>
</dbReference>
<evidence type="ECO:0000313" key="7">
    <source>
        <dbReference type="Proteomes" id="UP001175228"/>
    </source>
</evidence>
<evidence type="ECO:0000313" key="6">
    <source>
        <dbReference type="EMBL" id="KAK0493658.1"/>
    </source>
</evidence>
<dbReference type="PROSITE" id="PS50089">
    <property type="entry name" value="ZF_RING_2"/>
    <property type="match status" value="1"/>
</dbReference>
<name>A0AA39Q2M0_9AGAR</name>
<evidence type="ECO:0000256" key="3">
    <source>
        <dbReference type="ARBA" id="ARBA00022833"/>
    </source>
</evidence>
<evidence type="ECO:0000259" key="5">
    <source>
        <dbReference type="PROSITE" id="PS50089"/>
    </source>
</evidence>
<dbReference type="AlphaFoldDB" id="A0AA39Q2M0"/>
<dbReference type="InterPro" id="IPR047126">
    <property type="entry name" value="RNF141-like"/>
</dbReference>
<dbReference type="SMART" id="SM00184">
    <property type="entry name" value="RING"/>
    <property type="match status" value="1"/>
</dbReference>
<organism evidence="6 7">
    <name type="scientific">Armillaria luteobubalina</name>
    <dbReference type="NCBI Taxonomy" id="153913"/>
    <lineage>
        <taxon>Eukaryota</taxon>
        <taxon>Fungi</taxon>
        <taxon>Dikarya</taxon>
        <taxon>Basidiomycota</taxon>
        <taxon>Agaricomycotina</taxon>
        <taxon>Agaricomycetes</taxon>
        <taxon>Agaricomycetidae</taxon>
        <taxon>Agaricales</taxon>
        <taxon>Marasmiineae</taxon>
        <taxon>Physalacriaceae</taxon>
        <taxon>Armillaria</taxon>
    </lineage>
</organism>
<feature type="domain" description="RING-type" evidence="5">
    <location>
        <begin position="167"/>
        <end position="205"/>
    </location>
</feature>
<dbReference type="Pfam" id="PF00097">
    <property type="entry name" value="zf-C3HC4"/>
    <property type="match status" value="1"/>
</dbReference>
<dbReference type="InterPro" id="IPR001841">
    <property type="entry name" value="Znf_RING"/>
</dbReference>
<proteinExistence type="predicted"/>
<protein>
    <recommendedName>
        <fullName evidence="5">RING-type domain-containing protein</fullName>
    </recommendedName>
</protein>
<accession>A0AA39Q2M0</accession>
<gene>
    <name evidence="6" type="ORF">EDD18DRAFT_1356640</name>
</gene>